<dbReference type="GO" id="GO:0004803">
    <property type="term" value="F:transposase activity"/>
    <property type="evidence" value="ECO:0007669"/>
    <property type="project" value="UniProtKB-UniRule"/>
</dbReference>
<protein>
    <recommendedName>
        <fullName evidence="6">Mutator family transposase</fullName>
    </recommendedName>
</protein>
<keyword evidence="4 6" id="KW-0238">DNA-binding</keyword>
<evidence type="ECO:0000256" key="6">
    <source>
        <dbReference type="RuleBase" id="RU365089"/>
    </source>
</evidence>
<reference evidence="7 8" key="1">
    <citation type="submission" date="2016-11" db="EMBL/GenBank/DDBJ databases">
        <authorList>
            <person name="Jaros S."/>
            <person name="Januszkiewicz K."/>
            <person name="Wedrychowicz H."/>
        </authorList>
    </citation>
    <scope>NUCLEOTIDE SEQUENCE [LARGE SCALE GENOMIC DNA]</scope>
    <source>
        <strain evidence="7 8">DSM 9705</strain>
    </source>
</reference>
<dbReference type="AlphaFoldDB" id="A0A1M5YXV1"/>
<evidence type="ECO:0000256" key="1">
    <source>
        <dbReference type="ARBA" id="ARBA00002190"/>
    </source>
</evidence>
<evidence type="ECO:0000256" key="3">
    <source>
        <dbReference type="ARBA" id="ARBA00022578"/>
    </source>
</evidence>
<evidence type="ECO:0000256" key="5">
    <source>
        <dbReference type="ARBA" id="ARBA00023172"/>
    </source>
</evidence>
<dbReference type="PROSITE" id="PS01007">
    <property type="entry name" value="TRANSPOSASE_MUTATOR"/>
    <property type="match status" value="1"/>
</dbReference>
<dbReference type="RefSeq" id="WP_073379682.1">
    <property type="nucleotide sequence ID" value="NZ_FQXS01000092.1"/>
</dbReference>
<dbReference type="GO" id="GO:0003677">
    <property type="term" value="F:DNA binding"/>
    <property type="evidence" value="ECO:0007669"/>
    <property type="project" value="UniProtKB-UniRule"/>
</dbReference>
<dbReference type="NCBIfam" id="NF033543">
    <property type="entry name" value="transpos_IS256"/>
    <property type="match status" value="1"/>
</dbReference>
<organism evidence="7 8">
    <name type="scientific">Desulfofustis glycolicus DSM 9705</name>
    <dbReference type="NCBI Taxonomy" id="1121409"/>
    <lineage>
        <taxon>Bacteria</taxon>
        <taxon>Pseudomonadati</taxon>
        <taxon>Thermodesulfobacteriota</taxon>
        <taxon>Desulfobulbia</taxon>
        <taxon>Desulfobulbales</taxon>
        <taxon>Desulfocapsaceae</taxon>
        <taxon>Desulfofustis</taxon>
    </lineage>
</organism>
<dbReference type="PANTHER" id="PTHR33217:SF7">
    <property type="entry name" value="TRANSPOSASE FOR INSERTION SEQUENCE ELEMENT IS1081"/>
    <property type="match status" value="1"/>
</dbReference>
<evidence type="ECO:0000313" key="8">
    <source>
        <dbReference type="Proteomes" id="UP000184139"/>
    </source>
</evidence>
<comment type="similarity">
    <text evidence="2 6">Belongs to the transposase mutator family.</text>
</comment>
<sequence>MTCSLECTQFDLAMELLIENGFDGIAETVGMLMNTAMKLERSRHLNAGLYERKADRIGYANGYKAKTMRTRFGEVDLAIPQTRGTEFYPQSLERGLRSERALKLALAEMYVQGVSTRKVAKITEELCGFEISSAEVSRASQALDEQLQAWRTRPLGAFPYVYLDARYEKVRTGGVVVSSAVLIAIGVSETGRREVLGTSVKLSENEVHWRDFLSSLKDRGLYGVRLFISDAHEGLKAARDAVFPTVPWQRCQFHLQQNAQKYVPRQAMKKTVAERLRSVFTAPTETEALRLLGLFLDDYREKAPDLVLWAETAVPEGLAVMKMPEPHRRRLRTVNMLERLNKEIKRRTRVATIFPNTESCLRLVTAVAMEISDEWEAGKAYLTFE</sequence>
<dbReference type="GO" id="GO:0006313">
    <property type="term" value="P:DNA transposition"/>
    <property type="evidence" value="ECO:0007669"/>
    <property type="project" value="UniProtKB-UniRule"/>
</dbReference>
<dbReference type="Proteomes" id="UP000184139">
    <property type="component" value="Unassembled WGS sequence"/>
</dbReference>
<evidence type="ECO:0000256" key="4">
    <source>
        <dbReference type="ARBA" id="ARBA00023125"/>
    </source>
</evidence>
<dbReference type="OrthoDB" id="9815585at2"/>
<name>A0A1M5YXV1_9BACT</name>
<evidence type="ECO:0000313" key="7">
    <source>
        <dbReference type="EMBL" id="SHI16668.1"/>
    </source>
</evidence>
<keyword evidence="8" id="KW-1185">Reference proteome</keyword>
<evidence type="ECO:0000256" key="2">
    <source>
        <dbReference type="ARBA" id="ARBA00010961"/>
    </source>
</evidence>
<accession>A0A1M5YXV1</accession>
<dbReference type="PANTHER" id="PTHR33217">
    <property type="entry name" value="TRANSPOSASE FOR INSERTION SEQUENCE ELEMENT IS1081"/>
    <property type="match status" value="1"/>
</dbReference>
<keyword evidence="3 6" id="KW-0815">Transposition</keyword>
<dbReference type="Pfam" id="PF00872">
    <property type="entry name" value="Transposase_mut"/>
    <property type="match status" value="1"/>
</dbReference>
<dbReference type="EMBL" id="FQXS01000092">
    <property type="protein sequence ID" value="SHI16668.1"/>
    <property type="molecule type" value="Genomic_DNA"/>
</dbReference>
<proteinExistence type="inferred from homology"/>
<keyword evidence="6" id="KW-0814">Transposable element</keyword>
<dbReference type="InterPro" id="IPR001207">
    <property type="entry name" value="Transposase_mutator"/>
</dbReference>
<keyword evidence="5 6" id="KW-0233">DNA recombination</keyword>
<comment type="function">
    <text evidence="1 6">Required for the transposition of the insertion element.</text>
</comment>
<gene>
    <name evidence="7" type="ORF">SAMN02745124_04537</name>
</gene>